<comment type="catalytic activity">
    <reaction evidence="5 15">
        <text>L-phenylalanyl-tRNA(Phe) + an N-terminal L-alpha-aminoacyl-[protein] = an N-terminal L-phenylalanyl-L-alpha-aminoacyl-[protein] + tRNA(Phe)</text>
        <dbReference type="Rhea" id="RHEA:43632"/>
        <dbReference type="Rhea" id="RHEA-COMP:9668"/>
        <dbReference type="Rhea" id="RHEA-COMP:9699"/>
        <dbReference type="Rhea" id="RHEA-COMP:10636"/>
        <dbReference type="Rhea" id="RHEA-COMP:10637"/>
        <dbReference type="ChEBI" id="CHEBI:78442"/>
        <dbReference type="ChEBI" id="CHEBI:78531"/>
        <dbReference type="ChEBI" id="CHEBI:78597"/>
        <dbReference type="ChEBI" id="CHEBI:83561"/>
        <dbReference type="EC" id="2.3.2.6"/>
    </reaction>
</comment>
<comment type="catalytic activity">
    <reaction evidence="6 15">
        <text>N-terminal L-arginyl-[protein] + L-leucyl-tRNA(Leu) = N-terminal L-leucyl-L-arginyl-[protein] + tRNA(Leu) + H(+)</text>
        <dbReference type="Rhea" id="RHEA:50416"/>
        <dbReference type="Rhea" id="RHEA-COMP:9613"/>
        <dbReference type="Rhea" id="RHEA-COMP:9622"/>
        <dbReference type="Rhea" id="RHEA-COMP:12672"/>
        <dbReference type="Rhea" id="RHEA-COMP:12673"/>
        <dbReference type="ChEBI" id="CHEBI:15378"/>
        <dbReference type="ChEBI" id="CHEBI:64719"/>
        <dbReference type="ChEBI" id="CHEBI:78442"/>
        <dbReference type="ChEBI" id="CHEBI:78494"/>
        <dbReference type="ChEBI" id="CHEBI:133044"/>
        <dbReference type="EC" id="2.3.2.6"/>
    </reaction>
</comment>
<keyword evidence="17" id="KW-1185">Reference proteome</keyword>
<evidence type="ECO:0000256" key="4">
    <source>
        <dbReference type="ARBA" id="ARBA00023315"/>
    </source>
</evidence>
<evidence type="ECO:0000256" key="3">
    <source>
        <dbReference type="ARBA" id="ARBA00022679"/>
    </source>
</evidence>
<evidence type="ECO:0000313" key="17">
    <source>
        <dbReference type="Proteomes" id="UP000199771"/>
    </source>
</evidence>
<dbReference type="Pfam" id="PF03588">
    <property type="entry name" value="Leu_Phe_trans"/>
    <property type="match status" value="1"/>
</dbReference>
<name>A0A1I2IFD7_9GAMM</name>
<dbReference type="GO" id="GO:0030163">
    <property type="term" value="P:protein catabolic process"/>
    <property type="evidence" value="ECO:0007669"/>
    <property type="project" value="UniProtKB-UniRule"/>
</dbReference>
<evidence type="ECO:0000256" key="10">
    <source>
        <dbReference type="ARBA" id="ARBA00066767"/>
    </source>
</evidence>
<evidence type="ECO:0000256" key="14">
    <source>
        <dbReference type="ARBA" id="ARBA00083640"/>
    </source>
</evidence>
<gene>
    <name evidence="15" type="primary">aat</name>
    <name evidence="16" type="ORF">SAMN04488120_103250</name>
</gene>
<evidence type="ECO:0000256" key="9">
    <source>
        <dbReference type="ARBA" id="ARBA00061535"/>
    </source>
</evidence>
<dbReference type="InterPro" id="IPR004616">
    <property type="entry name" value="Leu/Phe-tRNA_Trfase"/>
</dbReference>
<dbReference type="FunFam" id="3.40.630.70:FF:000001">
    <property type="entry name" value="Leucyl/phenylalanyl-tRNA--protein transferase"/>
    <property type="match status" value="1"/>
</dbReference>
<reference evidence="16 17" key="1">
    <citation type="submission" date="2016-10" db="EMBL/GenBank/DDBJ databases">
        <authorList>
            <person name="de Groot N.N."/>
        </authorList>
    </citation>
    <scope>NUCLEOTIDE SEQUENCE [LARGE SCALE GENOMIC DNA]</scope>
    <source>
        <strain evidence="16 17">DSM 23609</strain>
    </source>
</reference>
<protein>
    <recommendedName>
        <fullName evidence="11 15">Leucyl/phenylalanyl-tRNA--protein transferase</fullName>
        <ecNumber evidence="10 15">2.3.2.6</ecNumber>
    </recommendedName>
    <alternativeName>
        <fullName evidence="12 15">L/F-transferase</fullName>
    </alternativeName>
    <alternativeName>
        <fullName evidence="13 15">Leucyltransferase</fullName>
    </alternativeName>
    <alternativeName>
        <fullName evidence="14 15">Phenyalanyltransferase</fullName>
    </alternativeName>
</protein>
<evidence type="ECO:0000256" key="7">
    <source>
        <dbReference type="ARBA" id="ARBA00051538"/>
    </source>
</evidence>
<dbReference type="Gene3D" id="3.40.630.70">
    <property type="entry name" value="Leucyl/phenylalanyl-tRNA-protein transferase, C-terminal domain"/>
    <property type="match status" value="1"/>
</dbReference>
<dbReference type="STRING" id="1076937.SAMN04488120_103250"/>
<evidence type="ECO:0000256" key="13">
    <source>
        <dbReference type="ARBA" id="ARBA00077165"/>
    </source>
</evidence>
<evidence type="ECO:0000256" key="2">
    <source>
        <dbReference type="ARBA" id="ARBA00022490"/>
    </source>
</evidence>
<dbReference type="EMBL" id="FOOC01000003">
    <property type="protein sequence ID" value="SFF40358.1"/>
    <property type="molecule type" value="Genomic_DNA"/>
</dbReference>
<dbReference type="NCBIfam" id="TIGR00667">
    <property type="entry name" value="aat"/>
    <property type="match status" value="1"/>
</dbReference>
<dbReference type="EC" id="2.3.2.6" evidence="10 15"/>
<evidence type="ECO:0000256" key="5">
    <source>
        <dbReference type="ARBA" id="ARBA00050607"/>
    </source>
</evidence>
<proteinExistence type="inferred from homology"/>
<dbReference type="HAMAP" id="MF_00688">
    <property type="entry name" value="Leu_Phe_trans"/>
    <property type="match status" value="1"/>
</dbReference>
<dbReference type="GO" id="GO:0005737">
    <property type="term" value="C:cytoplasm"/>
    <property type="evidence" value="ECO:0007669"/>
    <property type="project" value="UniProtKB-SubCell"/>
</dbReference>
<evidence type="ECO:0000256" key="8">
    <source>
        <dbReference type="ARBA" id="ARBA00054043"/>
    </source>
</evidence>
<comment type="catalytic activity">
    <reaction evidence="7 15">
        <text>N-terminal L-lysyl-[protein] + L-leucyl-tRNA(Leu) = N-terminal L-leucyl-L-lysyl-[protein] + tRNA(Leu) + H(+)</text>
        <dbReference type="Rhea" id="RHEA:12340"/>
        <dbReference type="Rhea" id="RHEA-COMP:9613"/>
        <dbReference type="Rhea" id="RHEA-COMP:9622"/>
        <dbReference type="Rhea" id="RHEA-COMP:12670"/>
        <dbReference type="Rhea" id="RHEA-COMP:12671"/>
        <dbReference type="ChEBI" id="CHEBI:15378"/>
        <dbReference type="ChEBI" id="CHEBI:65249"/>
        <dbReference type="ChEBI" id="CHEBI:78442"/>
        <dbReference type="ChEBI" id="CHEBI:78494"/>
        <dbReference type="ChEBI" id="CHEBI:133043"/>
        <dbReference type="EC" id="2.3.2.6"/>
    </reaction>
</comment>
<dbReference type="Gene3D" id="3.30.70.3550">
    <property type="entry name" value="Leucyl/phenylalanyl-tRNA-protein transferase, N-terminal domain"/>
    <property type="match status" value="1"/>
</dbReference>
<dbReference type="GO" id="GO:0008914">
    <property type="term" value="F:leucyl-tRNA--protein transferase activity"/>
    <property type="evidence" value="ECO:0007669"/>
    <property type="project" value="UniProtKB-UniRule"/>
</dbReference>
<comment type="similarity">
    <text evidence="9 15">Belongs to the L/F-transferase family.</text>
</comment>
<evidence type="ECO:0000256" key="12">
    <source>
        <dbReference type="ARBA" id="ARBA00077136"/>
    </source>
</evidence>
<accession>A0A1I2IFD7</accession>
<sequence length="247" mass="28046">MDSPVRLHWLDPRNPHQPFPPAHLAMREPNGLLAIGGDLSVTRLLRAYAQGIFPWYNPDEPILWWCPDPRAVLIPADLHVSRSLRRTLRRADYAVTMDRDFDGVLAACAAPRGNSRGTWLGDDMRHAYRQLYERGHAHSVEVWRAGVLVGGLYGVALGRIFFGESMFSRIDDGSKIALYWLCRQLENWAFDLIDCQVSSAHLRSLGAIELPRSDFLRRLALAQDGGRLPSRWHFEIERPADPAHLPP</sequence>
<comment type="subcellular location">
    <subcellularLocation>
        <location evidence="1 15">Cytoplasm</location>
    </subcellularLocation>
</comment>
<evidence type="ECO:0000313" key="16">
    <source>
        <dbReference type="EMBL" id="SFF40358.1"/>
    </source>
</evidence>
<organism evidence="16 17">
    <name type="scientific">Fontimonas thermophila</name>
    <dbReference type="NCBI Taxonomy" id="1076937"/>
    <lineage>
        <taxon>Bacteria</taxon>
        <taxon>Pseudomonadati</taxon>
        <taxon>Pseudomonadota</taxon>
        <taxon>Gammaproteobacteria</taxon>
        <taxon>Nevskiales</taxon>
        <taxon>Nevskiaceae</taxon>
        <taxon>Fontimonas</taxon>
    </lineage>
</organism>
<dbReference type="Proteomes" id="UP000199771">
    <property type="component" value="Unassembled WGS sequence"/>
</dbReference>
<evidence type="ECO:0000256" key="6">
    <source>
        <dbReference type="ARBA" id="ARBA00050652"/>
    </source>
</evidence>
<keyword evidence="2 15" id="KW-0963">Cytoplasm</keyword>
<dbReference type="InterPro" id="IPR042221">
    <property type="entry name" value="Leu/Phe-tRNA_Trfase_N"/>
</dbReference>
<dbReference type="AlphaFoldDB" id="A0A1I2IFD7"/>
<dbReference type="SUPFAM" id="SSF55729">
    <property type="entry name" value="Acyl-CoA N-acyltransferases (Nat)"/>
    <property type="match status" value="1"/>
</dbReference>
<evidence type="ECO:0000256" key="15">
    <source>
        <dbReference type="HAMAP-Rule" id="MF_00688"/>
    </source>
</evidence>
<dbReference type="PANTHER" id="PTHR30098">
    <property type="entry name" value="LEUCYL/PHENYLALANYL-TRNA--PROTEIN TRANSFERASE"/>
    <property type="match status" value="1"/>
</dbReference>
<dbReference type="InterPro" id="IPR042203">
    <property type="entry name" value="Leu/Phe-tRNA_Trfase_C"/>
</dbReference>
<dbReference type="OrthoDB" id="9790282at2"/>
<evidence type="ECO:0000256" key="1">
    <source>
        <dbReference type="ARBA" id="ARBA00004496"/>
    </source>
</evidence>
<comment type="function">
    <text evidence="8 15">Functions in the N-end rule pathway of protein degradation where it conjugates Leu, Phe and, less efficiently, Met from aminoacyl-tRNAs to the N-termini of proteins containing an N-terminal arginine or lysine.</text>
</comment>
<keyword evidence="3 15" id="KW-0808">Transferase</keyword>
<dbReference type="PANTHER" id="PTHR30098:SF2">
    <property type="entry name" value="LEUCYL_PHENYLALANYL-TRNA--PROTEIN TRANSFERASE"/>
    <property type="match status" value="1"/>
</dbReference>
<dbReference type="FunFam" id="3.30.70.3550:FF:000001">
    <property type="entry name" value="Leucyl/phenylalanyl-tRNA--protein transferase"/>
    <property type="match status" value="1"/>
</dbReference>
<keyword evidence="4 15" id="KW-0012">Acyltransferase</keyword>
<dbReference type="InterPro" id="IPR016181">
    <property type="entry name" value="Acyl_CoA_acyltransferase"/>
</dbReference>
<evidence type="ECO:0000256" key="11">
    <source>
        <dbReference type="ARBA" id="ARBA00074372"/>
    </source>
</evidence>